<keyword evidence="1" id="KW-0472">Membrane</keyword>
<dbReference type="OrthoDB" id="1655249at2"/>
<dbReference type="SUPFAM" id="SSF158560">
    <property type="entry name" value="BH3980-like"/>
    <property type="match status" value="1"/>
</dbReference>
<gene>
    <name evidence="2" type="ORF">ERS852471_00539</name>
</gene>
<feature type="transmembrane region" description="Helical" evidence="1">
    <location>
        <begin position="90"/>
        <end position="108"/>
    </location>
</feature>
<evidence type="ECO:0000256" key="1">
    <source>
        <dbReference type="SAM" id="Phobius"/>
    </source>
</evidence>
<name>A0A174A1F3_9CLOT</name>
<proteinExistence type="predicted"/>
<reference evidence="2 3" key="1">
    <citation type="submission" date="2015-09" db="EMBL/GenBank/DDBJ databases">
        <authorList>
            <consortium name="Pathogen Informatics"/>
        </authorList>
    </citation>
    <scope>NUCLEOTIDE SEQUENCE [LARGE SCALE GENOMIC DNA]</scope>
    <source>
        <strain evidence="2 3">2789STDY5834856</strain>
    </source>
</reference>
<dbReference type="EMBL" id="CYZX01000003">
    <property type="protein sequence ID" value="CUN82492.1"/>
    <property type="molecule type" value="Genomic_DNA"/>
</dbReference>
<dbReference type="Proteomes" id="UP000095594">
    <property type="component" value="Unassembled WGS sequence"/>
</dbReference>
<keyword evidence="1" id="KW-0812">Transmembrane</keyword>
<keyword evidence="1" id="KW-1133">Transmembrane helix</keyword>
<protein>
    <submittedName>
        <fullName evidence="2">Uncharacterized protein</fullName>
    </submittedName>
</protein>
<dbReference type="AlphaFoldDB" id="A0A174A1F3"/>
<organism evidence="2 3">
    <name type="scientific">Clostridium disporicum</name>
    <dbReference type="NCBI Taxonomy" id="84024"/>
    <lineage>
        <taxon>Bacteria</taxon>
        <taxon>Bacillati</taxon>
        <taxon>Bacillota</taxon>
        <taxon>Clostridia</taxon>
        <taxon>Eubacteriales</taxon>
        <taxon>Clostridiaceae</taxon>
        <taxon>Clostridium</taxon>
    </lineage>
</organism>
<dbReference type="RefSeq" id="WP_055263663.1">
    <property type="nucleotide sequence ID" value="NZ_CABIXQ010000003.1"/>
</dbReference>
<evidence type="ECO:0000313" key="3">
    <source>
        <dbReference type="Proteomes" id="UP000095594"/>
    </source>
</evidence>
<evidence type="ECO:0000313" key="2">
    <source>
        <dbReference type="EMBL" id="CUN82492.1"/>
    </source>
</evidence>
<sequence length="116" mass="14008">MLEVLKLRNLRLKEQKNFNENNLCLYEHITSYIKATNLTSYEKEEILHQIMDMLLQAQYENRDVTLIFQLILDKMFYIDPYKYFINLNDVILIIIPIIILVLLGIAVYKKNYNLKY</sequence>
<accession>A0A174A1F3</accession>